<dbReference type="AlphaFoldDB" id="A0A2V4WV25"/>
<protein>
    <submittedName>
        <fullName evidence="3">Uncharacterized protein DUF1573</fullName>
    </submittedName>
</protein>
<proteinExistence type="predicted"/>
<gene>
    <name evidence="3" type="ORF">DFQ11_106117</name>
</gene>
<dbReference type="PROSITE" id="PS51257">
    <property type="entry name" value="PROKAR_LIPOPROTEIN"/>
    <property type="match status" value="1"/>
</dbReference>
<name>A0A2V4WV25_9FLAO</name>
<dbReference type="Proteomes" id="UP000248054">
    <property type="component" value="Unassembled WGS sequence"/>
</dbReference>
<feature type="signal peptide" evidence="2">
    <location>
        <begin position="1"/>
        <end position="23"/>
    </location>
</feature>
<evidence type="ECO:0000313" key="4">
    <source>
        <dbReference type="Proteomes" id="UP000248054"/>
    </source>
</evidence>
<keyword evidence="2" id="KW-0732">Signal</keyword>
<accession>A0A2V4WV25</accession>
<dbReference type="InterPro" id="IPR013783">
    <property type="entry name" value="Ig-like_fold"/>
</dbReference>
<reference evidence="3 4" key="1">
    <citation type="submission" date="2018-06" db="EMBL/GenBank/DDBJ databases">
        <title>Genomic Encyclopedia of Type Strains, Phase III (KMG-III): the genomes of soil and plant-associated and newly described type strains.</title>
        <authorList>
            <person name="Whitman W."/>
        </authorList>
    </citation>
    <scope>NUCLEOTIDE SEQUENCE [LARGE SCALE GENOMIC DNA]</scope>
    <source>
        <strain evidence="3 4">CECT 7945</strain>
    </source>
</reference>
<dbReference type="Gene3D" id="2.60.40.10">
    <property type="entry name" value="Immunoglobulins"/>
    <property type="match status" value="1"/>
</dbReference>
<dbReference type="InterPro" id="IPR011467">
    <property type="entry name" value="DUF1573"/>
</dbReference>
<organism evidence="3 4">
    <name type="scientific">Winogradskyella epiphytica</name>
    <dbReference type="NCBI Taxonomy" id="262005"/>
    <lineage>
        <taxon>Bacteria</taxon>
        <taxon>Pseudomonadati</taxon>
        <taxon>Bacteroidota</taxon>
        <taxon>Flavobacteriia</taxon>
        <taxon>Flavobacteriales</taxon>
        <taxon>Flavobacteriaceae</taxon>
        <taxon>Winogradskyella</taxon>
    </lineage>
</organism>
<evidence type="ECO:0000256" key="2">
    <source>
        <dbReference type="SAM" id="SignalP"/>
    </source>
</evidence>
<sequence length="185" mass="19587">MKKVILGLSALCMIAFTSCKDDAASKIKSENIAEAAERDAASGDFAVISLDKTEHDFGTIQDGTPVETVFKYTNTGKSMLVVSNIKSTCGCTVPSNYSKEVQPGETGEFTVKFNGKGNGKVTKSLTMVTNTEKGQIPVKISAFIEKDPNAASRPAGKATINPLSTDGAAPRKYSTQPGHEGHNHD</sequence>
<keyword evidence="4" id="KW-1185">Reference proteome</keyword>
<dbReference type="Pfam" id="PF07610">
    <property type="entry name" value="DUF1573"/>
    <property type="match status" value="1"/>
</dbReference>
<comment type="caution">
    <text evidence="3">The sequence shown here is derived from an EMBL/GenBank/DDBJ whole genome shotgun (WGS) entry which is preliminary data.</text>
</comment>
<dbReference type="RefSeq" id="WP_110476177.1">
    <property type="nucleotide sequence ID" value="NZ_BMWQ01000006.1"/>
</dbReference>
<evidence type="ECO:0000256" key="1">
    <source>
        <dbReference type="SAM" id="MobiDB-lite"/>
    </source>
</evidence>
<dbReference type="PANTHER" id="PTHR37833:SF1">
    <property type="entry name" value="SIGNAL PEPTIDE PROTEIN"/>
    <property type="match status" value="1"/>
</dbReference>
<dbReference type="PANTHER" id="PTHR37833">
    <property type="entry name" value="LIPOPROTEIN-RELATED"/>
    <property type="match status" value="1"/>
</dbReference>
<feature type="region of interest" description="Disordered" evidence="1">
    <location>
        <begin position="148"/>
        <end position="185"/>
    </location>
</feature>
<feature type="chain" id="PRO_5016009394" evidence="2">
    <location>
        <begin position="24"/>
        <end position="185"/>
    </location>
</feature>
<dbReference type="OrthoDB" id="826619at2"/>
<evidence type="ECO:0000313" key="3">
    <source>
        <dbReference type="EMBL" id="PYE80317.1"/>
    </source>
</evidence>
<dbReference type="EMBL" id="QJTD01000006">
    <property type="protein sequence ID" value="PYE80317.1"/>
    <property type="molecule type" value="Genomic_DNA"/>
</dbReference>